<comment type="caution">
    <text evidence="1">The sequence shown here is derived from an EMBL/GenBank/DDBJ whole genome shotgun (WGS) entry which is preliminary data.</text>
</comment>
<dbReference type="Gene3D" id="3.40.50.1820">
    <property type="entry name" value="alpha/beta hydrolase"/>
    <property type="match status" value="1"/>
</dbReference>
<dbReference type="InterPro" id="IPR029058">
    <property type="entry name" value="AB_hydrolase_fold"/>
</dbReference>
<keyword evidence="2" id="KW-1185">Reference proteome</keyword>
<accession>A0A2J8AJS3</accession>
<gene>
    <name evidence="1" type="ORF">TSOC_000229</name>
</gene>
<dbReference type="SUPFAM" id="SSF53474">
    <property type="entry name" value="alpha/beta-Hydrolases"/>
    <property type="match status" value="1"/>
</dbReference>
<dbReference type="AlphaFoldDB" id="A0A2J8AJS3"/>
<name>A0A2J8AJS3_9CHLO</name>
<proteinExistence type="predicted"/>
<feature type="non-terminal residue" evidence="1">
    <location>
        <position position="1"/>
    </location>
</feature>
<dbReference type="Proteomes" id="UP000236333">
    <property type="component" value="Unassembled WGS sequence"/>
</dbReference>
<dbReference type="EMBL" id="PGGS01000004">
    <property type="protein sequence ID" value="PNH12761.1"/>
    <property type="molecule type" value="Genomic_DNA"/>
</dbReference>
<evidence type="ECO:0000313" key="1">
    <source>
        <dbReference type="EMBL" id="PNH12761.1"/>
    </source>
</evidence>
<evidence type="ECO:0000313" key="2">
    <source>
        <dbReference type="Proteomes" id="UP000236333"/>
    </source>
</evidence>
<sequence length="105" mass="10952">GGWRPLALARITLEASSYRPITAVPRLRTPVLFVAATRDALCPAAAVAAAAAAVPGGRGSVLELDSSHFDVYHGDKFRTAADAMLRFARQHLRAAGAGGQEAGRL</sequence>
<protein>
    <submittedName>
        <fullName evidence="1">Uncharacterized protein</fullName>
    </submittedName>
</protein>
<organism evidence="1 2">
    <name type="scientific">Tetrabaena socialis</name>
    <dbReference type="NCBI Taxonomy" id="47790"/>
    <lineage>
        <taxon>Eukaryota</taxon>
        <taxon>Viridiplantae</taxon>
        <taxon>Chlorophyta</taxon>
        <taxon>core chlorophytes</taxon>
        <taxon>Chlorophyceae</taxon>
        <taxon>CS clade</taxon>
        <taxon>Chlamydomonadales</taxon>
        <taxon>Tetrabaenaceae</taxon>
        <taxon>Tetrabaena</taxon>
    </lineage>
</organism>
<reference evidence="1 2" key="1">
    <citation type="journal article" date="2017" name="Mol. Biol. Evol.">
        <title>The 4-celled Tetrabaena socialis nuclear genome reveals the essential components for genetic control of cell number at the origin of multicellularity in the volvocine lineage.</title>
        <authorList>
            <person name="Featherston J."/>
            <person name="Arakaki Y."/>
            <person name="Hanschen E.R."/>
            <person name="Ferris P.J."/>
            <person name="Michod R.E."/>
            <person name="Olson B.J.S.C."/>
            <person name="Nozaki H."/>
            <person name="Durand P.M."/>
        </authorList>
    </citation>
    <scope>NUCLEOTIDE SEQUENCE [LARGE SCALE GENOMIC DNA]</scope>
    <source>
        <strain evidence="1 2">NIES-571</strain>
    </source>
</reference>